<keyword evidence="2" id="KW-0479">Metal-binding</keyword>
<keyword evidence="6" id="KW-0539">Nucleus</keyword>
<comment type="caution">
    <text evidence="8">The sequence shown here is derived from an EMBL/GenBank/DDBJ whole genome shotgun (WGS) entry which is preliminary data.</text>
</comment>
<dbReference type="EMBL" id="JAPQKS010000003">
    <property type="protein sequence ID" value="KAJ5238767.1"/>
    <property type="molecule type" value="Genomic_DNA"/>
</dbReference>
<dbReference type="PROSITE" id="PS00463">
    <property type="entry name" value="ZN2_CY6_FUNGAL_1"/>
    <property type="match status" value="1"/>
</dbReference>
<dbReference type="PANTHER" id="PTHR47338">
    <property type="entry name" value="ZN(II)2CYS6 TRANSCRIPTION FACTOR (EUROFUNG)-RELATED"/>
    <property type="match status" value="1"/>
</dbReference>
<dbReference type="InterPro" id="IPR007219">
    <property type="entry name" value="XnlR_reg_dom"/>
</dbReference>
<protein>
    <recommendedName>
        <fullName evidence="7">Zn(2)-C6 fungal-type domain-containing protein</fullName>
    </recommendedName>
</protein>
<dbReference type="AlphaFoldDB" id="A0A9W9P951"/>
<evidence type="ECO:0000256" key="2">
    <source>
        <dbReference type="ARBA" id="ARBA00022723"/>
    </source>
</evidence>
<dbReference type="Gene3D" id="4.10.240.10">
    <property type="entry name" value="Zn(2)-C6 fungal-type DNA-binding domain"/>
    <property type="match status" value="1"/>
</dbReference>
<dbReference type="GO" id="GO:0006351">
    <property type="term" value="P:DNA-templated transcription"/>
    <property type="evidence" value="ECO:0007669"/>
    <property type="project" value="InterPro"/>
</dbReference>
<organism evidence="8 9">
    <name type="scientific">Penicillium chermesinum</name>
    <dbReference type="NCBI Taxonomy" id="63820"/>
    <lineage>
        <taxon>Eukaryota</taxon>
        <taxon>Fungi</taxon>
        <taxon>Dikarya</taxon>
        <taxon>Ascomycota</taxon>
        <taxon>Pezizomycotina</taxon>
        <taxon>Eurotiomycetes</taxon>
        <taxon>Eurotiomycetidae</taxon>
        <taxon>Eurotiales</taxon>
        <taxon>Aspergillaceae</taxon>
        <taxon>Penicillium</taxon>
    </lineage>
</organism>
<dbReference type="SUPFAM" id="SSF57701">
    <property type="entry name" value="Zn2/Cys6 DNA-binding domain"/>
    <property type="match status" value="1"/>
</dbReference>
<proteinExistence type="predicted"/>
<evidence type="ECO:0000256" key="3">
    <source>
        <dbReference type="ARBA" id="ARBA00023015"/>
    </source>
</evidence>
<evidence type="ECO:0000256" key="6">
    <source>
        <dbReference type="ARBA" id="ARBA00023242"/>
    </source>
</evidence>
<dbReference type="PROSITE" id="PS50048">
    <property type="entry name" value="ZN2_CY6_FUNGAL_2"/>
    <property type="match status" value="1"/>
</dbReference>
<dbReference type="InterPro" id="IPR001138">
    <property type="entry name" value="Zn2Cys6_DnaBD"/>
</dbReference>
<feature type="domain" description="Zn(2)-C6 fungal-type" evidence="7">
    <location>
        <begin position="11"/>
        <end position="41"/>
    </location>
</feature>
<reference evidence="8" key="2">
    <citation type="journal article" date="2023" name="IMA Fungus">
        <title>Comparative genomic study of the Penicillium genus elucidates a diverse pangenome and 15 lateral gene transfer events.</title>
        <authorList>
            <person name="Petersen C."/>
            <person name="Sorensen T."/>
            <person name="Nielsen M.R."/>
            <person name="Sondergaard T.E."/>
            <person name="Sorensen J.L."/>
            <person name="Fitzpatrick D.A."/>
            <person name="Frisvad J.C."/>
            <person name="Nielsen K.L."/>
        </authorList>
    </citation>
    <scope>NUCLEOTIDE SEQUENCE</scope>
    <source>
        <strain evidence="8">IBT 19713</strain>
    </source>
</reference>
<keyword evidence="9" id="KW-1185">Reference proteome</keyword>
<comment type="subcellular location">
    <subcellularLocation>
        <location evidence="1">Nucleus</location>
    </subcellularLocation>
</comment>
<dbReference type="PANTHER" id="PTHR47338:SF20">
    <property type="entry name" value="ZN(II)2CYS6 TRANSCRIPTION FACTOR (EUROFUNG)"/>
    <property type="match status" value="1"/>
</dbReference>
<sequence length="467" mass="51909">MVGENGRQVLVCINCKLRKKKCDKVQPQCGYCTRKKLACRYQSSTDAPLNVVQRPDPTASSPLIQSSLLLSSTLSEVLASEPKTTDSMVYLQVLRIIRATGQYVDDVTARYFRGIHSFVLVISRPRFYDQLIKSEAPPPGFSILLLSMCLITDHVDLRPRDAGTIDQETLYLATKTLFAHVQASSSPSLHLIQAGIIVASYEYSSERLQEAFATVAVCARLGYAIGLNKAKPARGMDQSSYQQAEEEANTWWGILITERTVLCELSDFTIPLSTSMPSADAQLPSDPSTTDPLDDAGGFACVAQGALLLDQVISAFQIADADARLNRLNGLHHALRTVLGTVLEQSNHAMGAYCTANSLLIRTMYLLHWHILHHASRMTTFKYKSQEEWCRSSSAALDTATKMVEDIAVSQNIYSFHMMDGLPSSCRYLLRAAIEHIDREYADADAGIWNRGQIQTSLHKFDYRWGR</sequence>
<dbReference type="Pfam" id="PF04082">
    <property type="entry name" value="Fungal_trans"/>
    <property type="match status" value="1"/>
</dbReference>
<accession>A0A9W9P951</accession>
<dbReference type="Proteomes" id="UP001150941">
    <property type="component" value="Unassembled WGS sequence"/>
</dbReference>
<dbReference type="InterPro" id="IPR050815">
    <property type="entry name" value="TF_fung"/>
</dbReference>
<dbReference type="CDD" id="cd00067">
    <property type="entry name" value="GAL4"/>
    <property type="match status" value="1"/>
</dbReference>
<dbReference type="OrthoDB" id="3862662at2759"/>
<reference evidence="8" key="1">
    <citation type="submission" date="2022-11" db="EMBL/GenBank/DDBJ databases">
        <authorList>
            <person name="Petersen C."/>
        </authorList>
    </citation>
    <scope>NUCLEOTIDE SEQUENCE</scope>
    <source>
        <strain evidence="8">IBT 19713</strain>
    </source>
</reference>
<dbReference type="GO" id="GO:0000981">
    <property type="term" value="F:DNA-binding transcription factor activity, RNA polymerase II-specific"/>
    <property type="evidence" value="ECO:0007669"/>
    <property type="project" value="InterPro"/>
</dbReference>
<evidence type="ECO:0000259" key="7">
    <source>
        <dbReference type="PROSITE" id="PS50048"/>
    </source>
</evidence>
<dbReference type="GO" id="GO:0008270">
    <property type="term" value="F:zinc ion binding"/>
    <property type="evidence" value="ECO:0007669"/>
    <property type="project" value="InterPro"/>
</dbReference>
<dbReference type="GeneID" id="83199986"/>
<name>A0A9W9P951_9EURO</name>
<keyword evidence="3" id="KW-0805">Transcription regulation</keyword>
<keyword evidence="5" id="KW-0804">Transcription</keyword>
<dbReference type="GO" id="GO:0005634">
    <property type="term" value="C:nucleus"/>
    <property type="evidence" value="ECO:0007669"/>
    <property type="project" value="UniProtKB-SubCell"/>
</dbReference>
<dbReference type="RefSeq" id="XP_058331686.1">
    <property type="nucleotide sequence ID" value="XM_058472683.1"/>
</dbReference>
<evidence type="ECO:0000256" key="5">
    <source>
        <dbReference type="ARBA" id="ARBA00023163"/>
    </source>
</evidence>
<gene>
    <name evidence="8" type="ORF">N7468_003386</name>
</gene>
<dbReference type="CDD" id="cd12148">
    <property type="entry name" value="fungal_TF_MHR"/>
    <property type="match status" value="1"/>
</dbReference>
<evidence type="ECO:0000256" key="1">
    <source>
        <dbReference type="ARBA" id="ARBA00004123"/>
    </source>
</evidence>
<dbReference type="GO" id="GO:0003677">
    <property type="term" value="F:DNA binding"/>
    <property type="evidence" value="ECO:0007669"/>
    <property type="project" value="UniProtKB-KW"/>
</dbReference>
<keyword evidence="4" id="KW-0238">DNA-binding</keyword>
<dbReference type="Pfam" id="PF00172">
    <property type="entry name" value="Zn_clus"/>
    <property type="match status" value="1"/>
</dbReference>
<dbReference type="InterPro" id="IPR036864">
    <property type="entry name" value="Zn2-C6_fun-type_DNA-bd_sf"/>
</dbReference>
<evidence type="ECO:0000313" key="9">
    <source>
        <dbReference type="Proteomes" id="UP001150941"/>
    </source>
</evidence>
<evidence type="ECO:0000313" key="8">
    <source>
        <dbReference type="EMBL" id="KAJ5238767.1"/>
    </source>
</evidence>
<evidence type="ECO:0000256" key="4">
    <source>
        <dbReference type="ARBA" id="ARBA00023125"/>
    </source>
</evidence>
<dbReference type="SMART" id="SM00066">
    <property type="entry name" value="GAL4"/>
    <property type="match status" value="1"/>
</dbReference>